<keyword evidence="4" id="KW-0547">Nucleotide-binding</keyword>
<dbReference type="Gene3D" id="1.10.260.30">
    <property type="entry name" value="Signal recognition particle, SRP54 subunit, M-domain"/>
    <property type="match status" value="1"/>
</dbReference>
<keyword evidence="8" id="KW-0733">Signal recognition particle</keyword>
<dbReference type="InterPro" id="IPR000897">
    <property type="entry name" value="SRP54_GTPase_dom"/>
</dbReference>
<dbReference type="Proteomes" id="UP000241890">
    <property type="component" value="Unassembled WGS sequence"/>
</dbReference>
<keyword evidence="14" id="KW-1185">Reference proteome</keyword>
<dbReference type="InterPro" id="IPR036225">
    <property type="entry name" value="SRP/SRP_N"/>
</dbReference>
<comment type="subcellular location">
    <subcellularLocation>
        <location evidence="1">Cytoplasm</location>
    </subcellularLocation>
</comment>
<sequence>MVLQELGSKINGALSKLNTASVVDEAAVDSVLKEIAGALLMSDVNVRTVAEMRTNIKREVMQDSIRAGSTSKAKQIRNAVFNELVRLLSPDVDAYRPVKGKANVFMFVGLQGSGKTTSIAKFANYWARKGWKTAMVCCDTFRAGALDQMKQNAIKLRIPYFGNPLEADPVKLAEEGTKHFRDEGYEIILVDTSGRHQQEAELFEEMEQVMDVVEPDEVIFVMDSTIGQAVADQASAFKKSVPVGSVIITKLDGHAKGGGALSAVAATNAPITFIGTGEHFDEMERFDARSFVSRLMGLGDMRGFMEKLADSKALEKSPEMMERLQKGQFTLRDLRDQFKTILNMGSLGQLVSMIPGLSQMMQGQDPTAAQKNIEGFMNCFDSMTEDELDGIYRTRIPDPKLPGKYTYVYEKQISESRLRRIAKGAGVPLQRLYLLIQQHKQFEGMVGKLGKKGLMNDQRMQQQMQRNPNQLMQQLQSSMDPRMLQQMGGMGNMMEMFKGMTEGGGMADMMKQMGLGGGLPGGPGAGRGGRRR</sequence>
<gene>
    <name evidence="13" type="ORF">FCC1311_057282</name>
</gene>
<dbReference type="PROSITE" id="PS00300">
    <property type="entry name" value="SRP54"/>
    <property type="match status" value="1"/>
</dbReference>
<keyword evidence="6" id="KW-0694">RNA-binding</keyword>
<dbReference type="InterPro" id="IPR042101">
    <property type="entry name" value="SRP54_N_sf"/>
</dbReference>
<dbReference type="Pfam" id="PF02881">
    <property type="entry name" value="SRP54_N"/>
    <property type="match status" value="1"/>
</dbReference>
<proteinExistence type="inferred from homology"/>
<organism evidence="13 14">
    <name type="scientific">Hondaea fermentalgiana</name>
    <dbReference type="NCBI Taxonomy" id="2315210"/>
    <lineage>
        <taxon>Eukaryota</taxon>
        <taxon>Sar</taxon>
        <taxon>Stramenopiles</taxon>
        <taxon>Bigyra</taxon>
        <taxon>Labyrinthulomycetes</taxon>
        <taxon>Thraustochytrida</taxon>
        <taxon>Thraustochytriidae</taxon>
        <taxon>Hondaea</taxon>
    </lineage>
</organism>
<reference evidence="13 14" key="1">
    <citation type="submission" date="2017-12" db="EMBL/GenBank/DDBJ databases">
        <title>Sequencing, de novo assembly and annotation of complete genome of a new Thraustochytrid species, strain FCC1311.</title>
        <authorList>
            <person name="Sedici K."/>
            <person name="Godart F."/>
            <person name="Aiese Cigliano R."/>
            <person name="Sanseverino W."/>
            <person name="Barakat M."/>
            <person name="Ortet P."/>
            <person name="Marechal E."/>
            <person name="Cagnac O."/>
            <person name="Amato A."/>
        </authorList>
    </citation>
    <scope>NUCLEOTIDE SEQUENCE [LARGE SCALE GENOMIC DNA]</scope>
</reference>
<dbReference type="AlphaFoldDB" id="A0A2R5GF27"/>
<dbReference type="Gene3D" id="1.20.120.140">
    <property type="entry name" value="Signal recognition particle SRP54, nucleotide-binding domain"/>
    <property type="match status" value="1"/>
</dbReference>
<evidence type="ECO:0000256" key="9">
    <source>
        <dbReference type="ARBA" id="ARBA00023274"/>
    </source>
</evidence>
<evidence type="ECO:0000259" key="12">
    <source>
        <dbReference type="PROSITE" id="PS00300"/>
    </source>
</evidence>
<dbReference type="InterPro" id="IPR036891">
    <property type="entry name" value="Signal_recog_part_SRP54_M_sf"/>
</dbReference>
<comment type="catalytic activity">
    <reaction evidence="11">
        <text>GTP + H2O = GDP + phosphate + H(+)</text>
        <dbReference type="Rhea" id="RHEA:19669"/>
        <dbReference type="ChEBI" id="CHEBI:15377"/>
        <dbReference type="ChEBI" id="CHEBI:15378"/>
        <dbReference type="ChEBI" id="CHEBI:37565"/>
        <dbReference type="ChEBI" id="CHEBI:43474"/>
        <dbReference type="ChEBI" id="CHEBI:58189"/>
        <dbReference type="EC" id="3.6.5.4"/>
    </reaction>
    <physiologicalReaction direction="left-to-right" evidence="11">
        <dbReference type="Rhea" id="RHEA:19670"/>
    </physiologicalReaction>
</comment>
<dbReference type="GO" id="GO:0008312">
    <property type="term" value="F:7S RNA binding"/>
    <property type="evidence" value="ECO:0007669"/>
    <property type="project" value="InterPro"/>
</dbReference>
<evidence type="ECO:0000256" key="6">
    <source>
        <dbReference type="ARBA" id="ARBA00022884"/>
    </source>
</evidence>
<dbReference type="GO" id="GO:0003924">
    <property type="term" value="F:GTPase activity"/>
    <property type="evidence" value="ECO:0007669"/>
    <property type="project" value="InterPro"/>
</dbReference>
<dbReference type="CDD" id="cd17875">
    <property type="entry name" value="SRP54_G"/>
    <property type="match status" value="1"/>
</dbReference>
<dbReference type="OrthoDB" id="10250817at2759"/>
<dbReference type="EC" id="3.6.5.4" evidence="10"/>
<dbReference type="GO" id="GO:0005525">
    <property type="term" value="F:GTP binding"/>
    <property type="evidence" value="ECO:0007669"/>
    <property type="project" value="UniProtKB-KW"/>
</dbReference>
<evidence type="ECO:0000256" key="10">
    <source>
        <dbReference type="ARBA" id="ARBA00035672"/>
    </source>
</evidence>
<dbReference type="HAMAP" id="MF_00306">
    <property type="entry name" value="SRP54"/>
    <property type="match status" value="1"/>
</dbReference>
<dbReference type="FunFam" id="3.40.50.300:FF:000022">
    <property type="entry name" value="Signal recognition particle 54 kDa subunit"/>
    <property type="match status" value="1"/>
</dbReference>
<dbReference type="PANTHER" id="PTHR11564:SF5">
    <property type="entry name" value="SIGNAL RECOGNITION PARTICLE SUBUNIT SRP54"/>
    <property type="match status" value="1"/>
</dbReference>
<dbReference type="InterPro" id="IPR027417">
    <property type="entry name" value="P-loop_NTPase"/>
</dbReference>
<dbReference type="Pfam" id="PF00448">
    <property type="entry name" value="SRP54"/>
    <property type="match status" value="1"/>
</dbReference>
<dbReference type="InterPro" id="IPR022941">
    <property type="entry name" value="SRP54"/>
</dbReference>
<evidence type="ECO:0000256" key="3">
    <source>
        <dbReference type="ARBA" id="ARBA00022490"/>
    </source>
</evidence>
<dbReference type="PANTHER" id="PTHR11564">
    <property type="entry name" value="SIGNAL RECOGNITION PARTICLE 54K PROTEIN SRP54"/>
    <property type="match status" value="1"/>
</dbReference>
<dbReference type="SMART" id="SM00962">
    <property type="entry name" value="SRP54"/>
    <property type="match status" value="1"/>
</dbReference>
<protein>
    <recommendedName>
        <fullName evidence="10">signal-recognition-particle GTPase</fullName>
        <ecNumber evidence="10">3.6.5.4</ecNumber>
    </recommendedName>
</protein>
<dbReference type="SMART" id="SM00382">
    <property type="entry name" value="AAA"/>
    <property type="match status" value="1"/>
</dbReference>
<dbReference type="InParanoid" id="A0A2R5GF27"/>
<dbReference type="SUPFAM" id="SSF47446">
    <property type="entry name" value="Signal peptide-binding domain"/>
    <property type="match status" value="1"/>
</dbReference>
<keyword evidence="9" id="KW-0687">Ribonucleoprotein</keyword>
<dbReference type="SUPFAM" id="SSF47364">
    <property type="entry name" value="Domain of the SRP/SRP receptor G-proteins"/>
    <property type="match status" value="1"/>
</dbReference>
<comment type="caution">
    <text evidence="13">The sequence shown here is derived from an EMBL/GenBank/DDBJ whole genome shotgun (WGS) entry which is preliminary data.</text>
</comment>
<dbReference type="InterPro" id="IPR003593">
    <property type="entry name" value="AAA+_ATPase"/>
</dbReference>
<keyword evidence="3" id="KW-0963">Cytoplasm</keyword>
<evidence type="ECO:0000256" key="1">
    <source>
        <dbReference type="ARBA" id="ARBA00004496"/>
    </source>
</evidence>
<evidence type="ECO:0000256" key="8">
    <source>
        <dbReference type="ARBA" id="ARBA00023135"/>
    </source>
</evidence>
<comment type="similarity">
    <text evidence="2">Belongs to the GTP-binding SRP family. SRP54 subfamily.</text>
</comment>
<dbReference type="SMART" id="SM00963">
    <property type="entry name" value="SRP54_N"/>
    <property type="match status" value="1"/>
</dbReference>
<evidence type="ECO:0000256" key="11">
    <source>
        <dbReference type="ARBA" id="ARBA00048157"/>
    </source>
</evidence>
<dbReference type="EMBL" id="BEYU01000059">
    <property type="protein sequence ID" value="GBG29507.1"/>
    <property type="molecule type" value="Genomic_DNA"/>
</dbReference>
<dbReference type="SUPFAM" id="SSF52540">
    <property type="entry name" value="P-loop containing nucleoside triphosphate hydrolases"/>
    <property type="match status" value="1"/>
</dbReference>
<evidence type="ECO:0000256" key="2">
    <source>
        <dbReference type="ARBA" id="ARBA00005450"/>
    </source>
</evidence>
<dbReference type="InterPro" id="IPR013822">
    <property type="entry name" value="Signal_recog_particl_SRP54_hlx"/>
</dbReference>
<name>A0A2R5GF27_9STRA</name>
<dbReference type="GO" id="GO:0006616">
    <property type="term" value="P:SRP-dependent cotranslational protein targeting to membrane, translocation"/>
    <property type="evidence" value="ECO:0007669"/>
    <property type="project" value="TreeGrafter"/>
</dbReference>
<evidence type="ECO:0000256" key="4">
    <source>
        <dbReference type="ARBA" id="ARBA00022741"/>
    </source>
</evidence>
<keyword evidence="7" id="KW-0342">GTP-binding</keyword>
<dbReference type="Gene3D" id="3.40.50.300">
    <property type="entry name" value="P-loop containing nucleotide triphosphate hydrolases"/>
    <property type="match status" value="1"/>
</dbReference>
<evidence type="ECO:0000313" key="13">
    <source>
        <dbReference type="EMBL" id="GBG29507.1"/>
    </source>
</evidence>
<keyword evidence="5" id="KW-0378">Hydrolase</keyword>
<dbReference type="GO" id="GO:0005829">
    <property type="term" value="C:cytosol"/>
    <property type="evidence" value="ECO:0007669"/>
    <property type="project" value="TreeGrafter"/>
</dbReference>
<evidence type="ECO:0000256" key="5">
    <source>
        <dbReference type="ARBA" id="ARBA00022801"/>
    </source>
</evidence>
<evidence type="ECO:0000256" key="7">
    <source>
        <dbReference type="ARBA" id="ARBA00023134"/>
    </source>
</evidence>
<dbReference type="Pfam" id="PF02978">
    <property type="entry name" value="SRP_SPB"/>
    <property type="match status" value="1"/>
</dbReference>
<dbReference type="FunCoup" id="A0A2R5GF27">
    <property type="interactions" value="364"/>
</dbReference>
<feature type="domain" description="SRP54-type proteins GTP-binding" evidence="12">
    <location>
        <begin position="270"/>
        <end position="283"/>
    </location>
</feature>
<accession>A0A2R5GF27</accession>
<dbReference type="GO" id="GO:0005786">
    <property type="term" value="C:signal recognition particle, endoplasmic reticulum targeting"/>
    <property type="evidence" value="ECO:0007669"/>
    <property type="project" value="UniProtKB-KW"/>
</dbReference>
<dbReference type="GO" id="GO:0030942">
    <property type="term" value="F:endoplasmic reticulum signal peptide binding"/>
    <property type="evidence" value="ECO:0007669"/>
    <property type="project" value="TreeGrafter"/>
</dbReference>
<evidence type="ECO:0000313" key="14">
    <source>
        <dbReference type="Proteomes" id="UP000241890"/>
    </source>
</evidence>
<dbReference type="InterPro" id="IPR004125">
    <property type="entry name" value="Signal_recog_particle_SRP54_M"/>
</dbReference>